<evidence type="ECO:0000313" key="2">
    <source>
        <dbReference type="EMBL" id="KAF0918051.1"/>
    </source>
</evidence>
<proteinExistence type="predicted"/>
<evidence type="ECO:0000313" key="3">
    <source>
        <dbReference type="Proteomes" id="UP000479710"/>
    </source>
</evidence>
<reference evidence="2 3" key="1">
    <citation type="submission" date="2019-11" db="EMBL/GenBank/DDBJ databases">
        <title>Whole genome sequence of Oryza granulata.</title>
        <authorList>
            <person name="Li W."/>
        </authorList>
    </citation>
    <scope>NUCLEOTIDE SEQUENCE [LARGE SCALE GENOMIC DNA]</scope>
    <source>
        <strain evidence="3">cv. Menghai</strain>
        <tissue evidence="2">Leaf</tissue>
    </source>
</reference>
<accession>A0A6G1E062</accession>
<dbReference type="EMBL" id="SPHZ02000005">
    <property type="protein sequence ID" value="KAF0918051.1"/>
    <property type="molecule type" value="Genomic_DNA"/>
</dbReference>
<sequence length="100" mass="10656">MVDALCASVHSLKTHPRGTFFFLSSARPPSSTRSPPMAWMGGESPDGLAHRGRHPHLVGSAGPCLHLATSPLSRPPSSGSLINMQFGPTLLFLEGENPWL</sequence>
<dbReference type="AlphaFoldDB" id="A0A6G1E062"/>
<feature type="region of interest" description="Disordered" evidence="1">
    <location>
        <begin position="25"/>
        <end position="54"/>
    </location>
</feature>
<dbReference type="Proteomes" id="UP000479710">
    <property type="component" value="Unassembled WGS sequence"/>
</dbReference>
<keyword evidence="3" id="KW-1185">Reference proteome</keyword>
<gene>
    <name evidence="2" type="ORF">E2562_021741</name>
</gene>
<comment type="caution">
    <text evidence="2">The sequence shown here is derived from an EMBL/GenBank/DDBJ whole genome shotgun (WGS) entry which is preliminary data.</text>
</comment>
<organism evidence="2 3">
    <name type="scientific">Oryza meyeriana var. granulata</name>
    <dbReference type="NCBI Taxonomy" id="110450"/>
    <lineage>
        <taxon>Eukaryota</taxon>
        <taxon>Viridiplantae</taxon>
        <taxon>Streptophyta</taxon>
        <taxon>Embryophyta</taxon>
        <taxon>Tracheophyta</taxon>
        <taxon>Spermatophyta</taxon>
        <taxon>Magnoliopsida</taxon>
        <taxon>Liliopsida</taxon>
        <taxon>Poales</taxon>
        <taxon>Poaceae</taxon>
        <taxon>BOP clade</taxon>
        <taxon>Oryzoideae</taxon>
        <taxon>Oryzeae</taxon>
        <taxon>Oryzinae</taxon>
        <taxon>Oryza</taxon>
        <taxon>Oryza meyeriana</taxon>
    </lineage>
</organism>
<protein>
    <submittedName>
        <fullName evidence="2">Uncharacterized protein</fullName>
    </submittedName>
</protein>
<name>A0A6G1E062_9ORYZ</name>
<feature type="compositionally biased region" description="Low complexity" evidence="1">
    <location>
        <begin position="25"/>
        <end position="36"/>
    </location>
</feature>
<evidence type="ECO:0000256" key="1">
    <source>
        <dbReference type="SAM" id="MobiDB-lite"/>
    </source>
</evidence>